<comment type="caution">
    <text evidence="1">The sequence shown here is derived from an EMBL/GenBank/DDBJ whole genome shotgun (WGS) entry which is preliminary data.</text>
</comment>
<proteinExistence type="predicted"/>
<evidence type="ECO:0008006" key="3">
    <source>
        <dbReference type="Google" id="ProtNLM"/>
    </source>
</evidence>
<keyword evidence="2" id="KW-1185">Reference proteome</keyword>
<dbReference type="RefSeq" id="WP_404593125.1">
    <property type="nucleotide sequence ID" value="NZ_JBIYEW010000001.1"/>
</dbReference>
<accession>A0ABW8MZG1</accession>
<sequence length="91" mass="10494">MSSVEFDPEPYDALLRLQQEDPETARAFDRVIDDLEEAPESAYLRRHYLRPPGIYKVPIYTAAGHNEYMLLWDMEGSTIVVRYIGPGFTKA</sequence>
<evidence type="ECO:0000313" key="1">
    <source>
        <dbReference type="EMBL" id="MFK4637132.1"/>
    </source>
</evidence>
<dbReference type="EMBL" id="JBIYEW010000001">
    <property type="protein sequence ID" value="MFK4637132.1"/>
    <property type="molecule type" value="Genomic_DNA"/>
</dbReference>
<organism evidence="1 2">
    <name type="scientific">Paenarthrobacter histidinolovorans</name>
    <dbReference type="NCBI Taxonomy" id="43664"/>
    <lineage>
        <taxon>Bacteria</taxon>
        <taxon>Bacillati</taxon>
        <taxon>Actinomycetota</taxon>
        <taxon>Actinomycetes</taxon>
        <taxon>Micrococcales</taxon>
        <taxon>Micrococcaceae</taxon>
        <taxon>Paenarthrobacter</taxon>
    </lineage>
</organism>
<name>A0ABW8MZG1_9MICC</name>
<dbReference type="Proteomes" id="UP001620520">
    <property type="component" value="Unassembled WGS sequence"/>
</dbReference>
<protein>
    <recommendedName>
        <fullName evidence="3">Cytotoxic translational repressor of toxin-antitoxin stability system</fullName>
    </recommendedName>
</protein>
<evidence type="ECO:0000313" key="2">
    <source>
        <dbReference type="Proteomes" id="UP001620520"/>
    </source>
</evidence>
<gene>
    <name evidence="1" type="ORF">ABIA52_000021</name>
</gene>
<reference evidence="1 2" key="1">
    <citation type="submission" date="2024-10" db="EMBL/GenBank/DDBJ databases">
        <title>Novel secondary metabolite-producing bacteria for plant disease control.</title>
        <authorList>
            <person name="Chevrette M."/>
        </authorList>
    </citation>
    <scope>NUCLEOTIDE SEQUENCE [LARGE SCALE GENOMIC DNA]</scope>
    <source>
        <strain evidence="1 2">J30 TE3557</strain>
    </source>
</reference>